<evidence type="ECO:0008006" key="3">
    <source>
        <dbReference type="Google" id="ProtNLM"/>
    </source>
</evidence>
<evidence type="ECO:0000313" key="2">
    <source>
        <dbReference type="Proteomes" id="UP000807469"/>
    </source>
</evidence>
<evidence type="ECO:0000313" key="1">
    <source>
        <dbReference type="EMBL" id="KAF9484316.1"/>
    </source>
</evidence>
<organism evidence="1 2">
    <name type="scientific">Pholiota conissans</name>
    <dbReference type="NCBI Taxonomy" id="109636"/>
    <lineage>
        <taxon>Eukaryota</taxon>
        <taxon>Fungi</taxon>
        <taxon>Dikarya</taxon>
        <taxon>Basidiomycota</taxon>
        <taxon>Agaricomycotina</taxon>
        <taxon>Agaricomycetes</taxon>
        <taxon>Agaricomycetidae</taxon>
        <taxon>Agaricales</taxon>
        <taxon>Agaricineae</taxon>
        <taxon>Strophariaceae</taxon>
        <taxon>Pholiota</taxon>
    </lineage>
</organism>
<proteinExistence type="predicted"/>
<protein>
    <recommendedName>
        <fullName evidence="3">F-box domain-containing protein</fullName>
    </recommendedName>
</protein>
<name>A0A9P5ZBE2_9AGAR</name>
<dbReference type="Gene3D" id="3.80.10.10">
    <property type="entry name" value="Ribonuclease Inhibitor"/>
    <property type="match status" value="1"/>
</dbReference>
<dbReference type="OrthoDB" id="3258386at2759"/>
<dbReference type="InterPro" id="IPR032675">
    <property type="entry name" value="LRR_dom_sf"/>
</dbReference>
<comment type="caution">
    <text evidence="1">The sequence shown here is derived from an EMBL/GenBank/DDBJ whole genome shotgun (WGS) entry which is preliminary data.</text>
</comment>
<dbReference type="EMBL" id="MU155145">
    <property type="protein sequence ID" value="KAF9484316.1"/>
    <property type="molecule type" value="Genomic_DNA"/>
</dbReference>
<gene>
    <name evidence="1" type="ORF">BDN70DRAFT_989765</name>
</gene>
<keyword evidence="2" id="KW-1185">Reference proteome</keyword>
<accession>A0A9P5ZBE2</accession>
<sequence>MIHHLSHLRMHPCLEIYEIIELIFEYVLHSPSTRSRTSRLDRGSLVALLKTCRSFSVSSSKLLWQNLESLGPLIATMPEDLVEVAKTYDSLRGRESYELSFRREVIPEDWERFDLYAPLVKAIGLVTAHTWTTPKFTLSKGIELVLHERRKILLPNLTMLAELSGDPSATLLLLTPYIQVLKFRVDFSWGTSFISRFISDITFYLHSLTSLHISVYSGFNLDHQKVETFASDVARLLGLLNLEEFVCNWLELSGPMVETLVQMPRLRKIDILVSPPALELLHFVEPQLKGIRICISTFPGADAEVDMVPHLSRILIALQPTLLDSFYFRKKKSATHMTQQDLTSLTSAIERHCSPKFLRYFSIIYQRVMNDLPAIANIQLFRPLLAFSQLRKLCLEVHADFTDAEAQQLAISWPHMEELDIVPFISVPPSLPIRTTLKCLLWFATYCRNLKQLSFCFKGMDTFTECELAEASDNPLCCLEVGYSTEVDPERFLDFVKVVFPNLSALMWNELAMDDGNNEKWEAVNTSLQELA</sequence>
<dbReference type="SUPFAM" id="SSF52047">
    <property type="entry name" value="RNI-like"/>
    <property type="match status" value="1"/>
</dbReference>
<dbReference type="AlphaFoldDB" id="A0A9P5ZBE2"/>
<dbReference type="Proteomes" id="UP000807469">
    <property type="component" value="Unassembled WGS sequence"/>
</dbReference>
<reference evidence="1" key="1">
    <citation type="submission" date="2020-11" db="EMBL/GenBank/DDBJ databases">
        <authorList>
            <consortium name="DOE Joint Genome Institute"/>
            <person name="Ahrendt S."/>
            <person name="Riley R."/>
            <person name="Andreopoulos W."/>
            <person name="Labutti K."/>
            <person name="Pangilinan J."/>
            <person name="Ruiz-Duenas F.J."/>
            <person name="Barrasa J.M."/>
            <person name="Sanchez-Garcia M."/>
            <person name="Camarero S."/>
            <person name="Miyauchi S."/>
            <person name="Serrano A."/>
            <person name="Linde D."/>
            <person name="Babiker R."/>
            <person name="Drula E."/>
            <person name="Ayuso-Fernandez I."/>
            <person name="Pacheco R."/>
            <person name="Padilla G."/>
            <person name="Ferreira P."/>
            <person name="Barriuso J."/>
            <person name="Kellner H."/>
            <person name="Castanera R."/>
            <person name="Alfaro M."/>
            <person name="Ramirez L."/>
            <person name="Pisabarro A.G."/>
            <person name="Kuo A."/>
            <person name="Tritt A."/>
            <person name="Lipzen A."/>
            <person name="He G."/>
            <person name="Yan M."/>
            <person name="Ng V."/>
            <person name="Cullen D."/>
            <person name="Martin F."/>
            <person name="Rosso M.-N."/>
            <person name="Henrissat B."/>
            <person name="Hibbett D."/>
            <person name="Martinez A.T."/>
            <person name="Grigoriev I.V."/>
        </authorList>
    </citation>
    <scope>NUCLEOTIDE SEQUENCE</scope>
    <source>
        <strain evidence="1">CIRM-BRFM 674</strain>
    </source>
</reference>